<evidence type="ECO:0000256" key="2">
    <source>
        <dbReference type="SAM" id="Phobius"/>
    </source>
</evidence>
<feature type="domain" description="DUF8175" evidence="3">
    <location>
        <begin position="112"/>
        <end position="261"/>
    </location>
</feature>
<keyword evidence="5" id="KW-1185">Reference proteome</keyword>
<feature type="region of interest" description="Disordered" evidence="1">
    <location>
        <begin position="1"/>
        <end position="52"/>
    </location>
</feature>
<evidence type="ECO:0000259" key="3">
    <source>
        <dbReference type="Pfam" id="PF26526"/>
    </source>
</evidence>
<dbReference type="Pfam" id="PF26526">
    <property type="entry name" value="DUF8175"/>
    <property type="match status" value="1"/>
</dbReference>
<dbReference type="AlphaFoldDB" id="A0A1E7KQ57"/>
<dbReference type="PATRIC" id="fig|1075402.3.peg.167"/>
<name>A0A1E7KQ57_9ACTN</name>
<feature type="transmembrane region" description="Helical" evidence="2">
    <location>
        <begin position="54"/>
        <end position="71"/>
    </location>
</feature>
<accession>A0A1E7KQ57</accession>
<keyword evidence="2" id="KW-0472">Membrane</keyword>
<gene>
    <name evidence="4" type="ORF">AN216_00825</name>
</gene>
<protein>
    <recommendedName>
        <fullName evidence="3">DUF8175 domain-containing protein</fullName>
    </recommendedName>
</protein>
<keyword evidence="2" id="KW-1133">Transmembrane helix</keyword>
<evidence type="ECO:0000313" key="5">
    <source>
        <dbReference type="Proteomes" id="UP000176101"/>
    </source>
</evidence>
<dbReference type="OrthoDB" id="3209305at2"/>
<reference evidence="4 5" key="1">
    <citation type="journal article" date="2016" name="Front. Microbiol.">
        <title>Comparative Genomics Analysis of Streptomyces Species Reveals Their Adaptation to the Marine Environment and Their Diversity at the Genomic Level.</title>
        <authorList>
            <person name="Tian X."/>
            <person name="Zhang Z."/>
            <person name="Yang T."/>
            <person name="Chen M."/>
            <person name="Li J."/>
            <person name="Chen F."/>
            <person name="Yang J."/>
            <person name="Li W."/>
            <person name="Zhang B."/>
            <person name="Zhang Z."/>
            <person name="Wu J."/>
            <person name="Zhang C."/>
            <person name="Long L."/>
            <person name="Xiao J."/>
        </authorList>
    </citation>
    <scope>NUCLEOTIDE SEQUENCE [LARGE SCALE GENOMIC DNA]</scope>
    <source>
        <strain evidence="4 5">SCSIO 02100</strain>
    </source>
</reference>
<dbReference type="RefSeq" id="WP_070194607.1">
    <property type="nucleotide sequence ID" value="NZ_LJGU01000089.1"/>
</dbReference>
<evidence type="ECO:0000313" key="4">
    <source>
        <dbReference type="EMBL" id="OEV06047.1"/>
    </source>
</evidence>
<sequence length="293" mass="30878">MSIGGDEYERERTGEMNPSMGRGGSTRRGTRTRLPGEDGDGGGRRPPNRPGRNLVTVLGVVVLLIAAIAFANRGGGGSDSGGDSEQAGDKKGQEAQPTAPTGEKPVDGEDATTGIPSGFAQSEQGAESAAANYTVVLGGTGMYSNDVRASIVDAVYTSDAAADREDDLAQVYGDEKFLKRIGLEEDGTAPEGMSFVSRMIPVGTKTLDYSSSGATVSVWYSSLFGLTGEESKNPVTESWYTNTFTLEWDDGDWKVADFEQKEGPAPVGRDQRAAPGKKMKEAVEGFGGFTYAR</sequence>
<evidence type="ECO:0000256" key="1">
    <source>
        <dbReference type="SAM" id="MobiDB-lite"/>
    </source>
</evidence>
<comment type="caution">
    <text evidence="4">The sequence shown here is derived from an EMBL/GenBank/DDBJ whole genome shotgun (WGS) entry which is preliminary data.</text>
</comment>
<keyword evidence="2" id="KW-0812">Transmembrane</keyword>
<dbReference type="InterPro" id="IPR058488">
    <property type="entry name" value="DUF8175"/>
</dbReference>
<feature type="region of interest" description="Disordered" evidence="1">
    <location>
        <begin position="73"/>
        <end position="124"/>
    </location>
</feature>
<dbReference type="STRING" id="1075402.AN216_00825"/>
<proteinExistence type="predicted"/>
<organism evidence="4 5">
    <name type="scientific">Streptomyces oceani</name>
    <dbReference type="NCBI Taxonomy" id="1075402"/>
    <lineage>
        <taxon>Bacteria</taxon>
        <taxon>Bacillati</taxon>
        <taxon>Actinomycetota</taxon>
        <taxon>Actinomycetes</taxon>
        <taxon>Kitasatosporales</taxon>
        <taxon>Streptomycetaceae</taxon>
        <taxon>Streptomyces</taxon>
    </lineage>
</organism>
<dbReference type="Proteomes" id="UP000176101">
    <property type="component" value="Unassembled WGS sequence"/>
</dbReference>
<dbReference type="EMBL" id="LJGU01000089">
    <property type="protein sequence ID" value="OEV06047.1"/>
    <property type="molecule type" value="Genomic_DNA"/>
</dbReference>